<name>A0A2P2PSJ9_RHIMU</name>
<organism evidence="1">
    <name type="scientific">Rhizophora mucronata</name>
    <name type="common">Asiatic mangrove</name>
    <dbReference type="NCBI Taxonomy" id="61149"/>
    <lineage>
        <taxon>Eukaryota</taxon>
        <taxon>Viridiplantae</taxon>
        <taxon>Streptophyta</taxon>
        <taxon>Embryophyta</taxon>
        <taxon>Tracheophyta</taxon>
        <taxon>Spermatophyta</taxon>
        <taxon>Magnoliopsida</taxon>
        <taxon>eudicotyledons</taxon>
        <taxon>Gunneridae</taxon>
        <taxon>Pentapetalae</taxon>
        <taxon>rosids</taxon>
        <taxon>fabids</taxon>
        <taxon>Malpighiales</taxon>
        <taxon>Rhizophoraceae</taxon>
        <taxon>Rhizophora</taxon>
    </lineage>
</organism>
<reference evidence="1" key="1">
    <citation type="submission" date="2018-02" db="EMBL/GenBank/DDBJ databases">
        <title>Rhizophora mucronata_Transcriptome.</title>
        <authorList>
            <person name="Meera S.P."/>
            <person name="Sreeshan A."/>
            <person name="Augustine A."/>
        </authorList>
    </citation>
    <scope>NUCLEOTIDE SEQUENCE</scope>
    <source>
        <tissue evidence="1">Leaf</tissue>
    </source>
</reference>
<proteinExistence type="predicted"/>
<sequence>MDICLVFLIGLLSLQKYLLPSLHGCSCRQ</sequence>
<dbReference type="EMBL" id="GGEC01077217">
    <property type="protein sequence ID" value="MBX57701.1"/>
    <property type="molecule type" value="Transcribed_RNA"/>
</dbReference>
<protein>
    <submittedName>
        <fullName evidence="1">Uncharacterized protein</fullName>
    </submittedName>
</protein>
<accession>A0A2P2PSJ9</accession>
<evidence type="ECO:0000313" key="1">
    <source>
        <dbReference type="EMBL" id="MBX57701.1"/>
    </source>
</evidence>
<dbReference type="AlphaFoldDB" id="A0A2P2PSJ9"/>